<dbReference type="AlphaFoldDB" id="A0A3S1D7J0"/>
<evidence type="ECO:0000313" key="2">
    <source>
        <dbReference type="EMBL" id="RUT05001.1"/>
    </source>
</evidence>
<evidence type="ECO:0000313" key="3">
    <source>
        <dbReference type="Proteomes" id="UP000271624"/>
    </source>
</evidence>
<dbReference type="Proteomes" id="UP000271624">
    <property type="component" value="Unassembled WGS sequence"/>
</dbReference>
<feature type="signal peptide" evidence="1">
    <location>
        <begin position="1"/>
        <end position="27"/>
    </location>
</feature>
<feature type="chain" id="PRO_5030083043" description="Endonuclease/exonuclease/phosphatase domain-containing protein" evidence="1">
    <location>
        <begin position="28"/>
        <end position="332"/>
    </location>
</feature>
<name>A0A3S1D7J0_9CYAN</name>
<keyword evidence="1" id="KW-0732">Signal</keyword>
<comment type="caution">
    <text evidence="2">The sequence shown here is derived from an EMBL/GenBank/DDBJ whole genome shotgun (WGS) entry which is preliminary data.</text>
</comment>
<dbReference type="RefSeq" id="WP_127082269.1">
    <property type="nucleotide sequence ID" value="NZ_RSCL01000009.1"/>
</dbReference>
<dbReference type="InterPro" id="IPR036691">
    <property type="entry name" value="Endo/exonu/phosph_ase_sf"/>
</dbReference>
<evidence type="ECO:0008006" key="4">
    <source>
        <dbReference type="Google" id="ProtNLM"/>
    </source>
</evidence>
<dbReference type="SUPFAM" id="SSF56219">
    <property type="entry name" value="DNase I-like"/>
    <property type="match status" value="1"/>
</dbReference>
<protein>
    <recommendedName>
        <fullName evidence="4">Endonuclease/exonuclease/phosphatase domain-containing protein</fullName>
    </recommendedName>
</protein>
<sequence length="332" mass="37254">MYRKIAIIITQTILLFSVVLFSFTAQAEAKTPLRYLAINVGNASLTFGCWEYKLCREQDVQNIRNYIATWKPDVIMLSEVYRAEQLTGKSANGPILPKGYTGICASSRDRNTGAPAAWNAKNASHEHECIAWKVSRLSLIPSSAKSAYGRNDAYGRNYYRLLARKYDDENPNCNYDFTGFRAKLLLDSQTTITPVAVHPNSLNAKCRTEEISRYWSTLADSSHVIIGGDWNTSSDKELQQPETFVVNYSRGQHWNIAKHSGEYSAKYFFGKIKRKLDHTYSNFGTPCIDCGNFYSTASLPFGSALGGYDKHPRADGGKGLDHRQILVDLTIP</sequence>
<accession>A0A3S1D7J0</accession>
<reference evidence="2" key="2">
    <citation type="journal article" date="2019" name="Genome Biol. Evol.">
        <title>Day and night: Metabolic profiles and evolutionary relationships of six axenic non-marine cyanobacteria.</title>
        <authorList>
            <person name="Will S.E."/>
            <person name="Henke P."/>
            <person name="Boedeker C."/>
            <person name="Huang S."/>
            <person name="Brinkmann H."/>
            <person name="Rohde M."/>
            <person name="Jarek M."/>
            <person name="Friedl T."/>
            <person name="Seufert S."/>
            <person name="Schumacher M."/>
            <person name="Overmann J."/>
            <person name="Neumann-Schaal M."/>
            <person name="Petersen J."/>
        </authorList>
    </citation>
    <scope>NUCLEOTIDE SEQUENCE [LARGE SCALE GENOMIC DNA]</scope>
    <source>
        <strain evidence="2">PCC 7102</strain>
    </source>
</reference>
<gene>
    <name evidence="2" type="ORF">DSM106972_038220</name>
</gene>
<evidence type="ECO:0000256" key="1">
    <source>
        <dbReference type="SAM" id="SignalP"/>
    </source>
</evidence>
<dbReference type="EMBL" id="RSCL01000009">
    <property type="protein sequence ID" value="RUT05001.1"/>
    <property type="molecule type" value="Genomic_DNA"/>
</dbReference>
<proteinExistence type="predicted"/>
<organism evidence="2 3">
    <name type="scientific">Dulcicalothrix desertica PCC 7102</name>
    <dbReference type="NCBI Taxonomy" id="232991"/>
    <lineage>
        <taxon>Bacteria</taxon>
        <taxon>Bacillati</taxon>
        <taxon>Cyanobacteriota</taxon>
        <taxon>Cyanophyceae</taxon>
        <taxon>Nostocales</taxon>
        <taxon>Calotrichaceae</taxon>
        <taxon>Dulcicalothrix</taxon>
    </lineage>
</organism>
<keyword evidence="3" id="KW-1185">Reference proteome</keyword>
<reference evidence="2" key="1">
    <citation type="submission" date="2018-12" db="EMBL/GenBank/DDBJ databases">
        <authorList>
            <person name="Will S."/>
            <person name="Neumann-Schaal M."/>
            <person name="Henke P."/>
        </authorList>
    </citation>
    <scope>NUCLEOTIDE SEQUENCE</scope>
    <source>
        <strain evidence="2">PCC 7102</strain>
    </source>
</reference>
<dbReference type="Gene3D" id="3.60.10.10">
    <property type="entry name" value="Endonuclease/exonuclease/phosphatase"/>
    <property type="match status" value="1"/>
</dbReference>